<evidence type="ECO:0000259" key="2">
    <source>
        <dbReference type="Pfam" id="PF06855"/>
    </source>
</evidence>
<dbReference type="EMBL" id="CP042374">
    <property type="protein sequence ID" value="QEA32815.1"/>
    <property type="molecule type" value="Genomic_DNA"/>
</dbReference>
<dbReference type="Gene3D" id="1.10.150.260">
    <property type="entry name" value="YozE SAM-like"/>
    <property type="match status" value="1"/>
</dbReference>
<dbReference type="AlphaFoldDB" id="A0AAE6IIE2"/>
<dbReference type="SUPFAM" id="SSF140652">
    <property type="entry name" value="YozE-like"/>
    <property type="match status" value="1"/>
</dbReference>
<evidence type="ECO:0000313" key="3">
    <source>
        <dbReference type="EMBL" id="QEA32815.1"/>
    </source>
</evidence>
<dbReference type="Proteomes" id="UP000321332">
    <property type="component" value="Chromosome"/>
</dbReference>
<comment type="similarity">
    <text evidence="1">Belongs to the UPF0346 family.</text>
</comment>
<dbReference type="Pfam" id="PF06855">
    <property type="entry name" value="YozE_SAM_like"/>
    <property type="match status" value="1"/>
</dbReference>
<sequence>MIKSDRSFYNWLMTNRNTVSANEIQQFANNAFLDSAFPKQSTNFDDISNYLEENTTYLISMTTFDKAWDIYQADR</sequence>
<evidence type="ECO:0000256" key="1">
    <source>
        <dbReference type="HAMAP-Rule" id="MF_01538"/>
    </source>
</evidence>
<dbReference type="NCBIfam" id="NF010193">
    <property type="entry name" value="PRK13672.1"/>
    <property type="match status" value="1"/>
</dbReference>
<dbReference type="HAMAP" id="MF_01538">
    <property type="entry name" value="UPF0346"/>
    <property type="match status" value="1"/>
</dbReference>
<dbReference type="InterPro" id="IPR036806">
    <property type="entry name" value="YozE_SAM-like_sf"/>
</dbReference>
<name>A0AAE6IIE2_LEUCA</name>
<reference evidence="3 4" key="1">
    <citation type="submission" date="2019-06" db="EMBL/GenBank/DDBJ databases">
        <title>Genome analyses of bacteria isolated from kimchi.</title>
        <authorList>
            <person name="Lee S."/>
            <person name="Ahn S."/>
            <person name="Roh S."/>
        </authorList>
    </citation>
    <scope>NUCLEOTIDE SEQUENCE [LARGE SCALE GENOMIC DNA]</scope>
    <source>
        <strain evidence="3 4">CBA3620</strain>
    </source>
</reference>
<dbReference type="PIRSF" id="PIRSF037262">
    <property type="entry name" value="UCP037262"/>
    <property type="match status" value="1"/>
</dbReference>
<dbReference type="RefSeq" id="WP_014974269.1">
    <property type="nucleotide sequence ID" value="NZ_BPKR01000014.1"/>
</dbReference>
<protein>
    <recommendedName>
        <fullName evidence="1">UPF0346 protein FGL89_01015</fullName>
    </recommendedName>
</protein>
<gene>
    <name evidence="3" type="ORF">FGL89_01015</name>
</gene>
<dbReference type="InterPro" id="IPR010673">
    <property type="entry name" value="UPF0346"/>
</dbReference>
<proteinExistence type="inferred from homology"/>
<dbReference type="OMA" id="WLMTNRN"/>
<dbReference type="GeneID" id="61186301"/>
<evidence type="ECO:0000313" key="4">
    <source>
        <dbReference type="Proteomes" id="UP000321332"/>
    </source>
</evidence>
<accession>A0AAE6IIE2</accession>
<organism evidence="3 4">
    <name type="scientific">Leuconostoc carnosum</name>
    <dbReference type="NCBI Taxonomy" id="1252"/>
    <lineage>
        <taxon>Bacteria</taxon>
        <taxon>Bacillati</taxon>
        <taxon>Bacillota</taxon>
        <taxon>Bacilli</taxon>
        <taxon>Lactobacillales</taxon>
        <taxon>Lactobacillaceae</taxon>
        <taxon>Leuconostoc</taxon>
    </lineage>
</organism>
<feature type="domain" description="YozE SAM-like" evidence="2">
    <location>
        <begin position="7"/>
        <end position="72"/>
    </location>
</feature>
<dbReference type="InterPro" id="IPR023089">
    <property type="entry name" value="YozE_SAM-like"/>
</dbReference>